<sequence>MILEKLQKVNSTLLDSVNATSNKHAAETFSIQLGMLNNSTTQLEQLLNLMEAMYEKGITSRIVTAEIKQALQSAVDSCGEKVNDHSLDSGTVTALKHAVDLCKGAVASIWKEVADKQCTPIIESLSSLKGLLANKTAAETLIDSLQKSKDNTPTSVSSLDTYLSNIEKGKKIIEEMHFDSDPEVKAFIGKVQAQRATVSSLTPHILEWLKDNNLTDKIRLRF</sequence>
<protein>
    <submittedName>
        <fullName evidence="1">Uncharacterized protein</fullName>
    </submittedName>
</protein>
<evidence type="ECO:0000313" key="2">
    <source>
        <dbReference type="Proteomes" id="UP000823900"/>
    </source>
</evidence>
<dbReference type="EMBL" id="DWZA01000100">
    <property type="protein sequence ID" value="HJA72181.1"/>
    <property type="molecule type" value="Genomic_DNA"/>
</dbReference>
<dbReference type="Proteomes" id="UP000823900">
    <property type="component" value="Unassembled WGS sequence"/>
</dbReference>
<proteinExistence type="predicted"/>
<name>A0A9D2HIB7_9FIRM</name>
<organism evidence="1 2">
    <name type="scientific">Candidatus Lachnoclostridium stercoravium</name>
    <dbReference type="NCBI Taxonomy" id="2838633"/>
    <lineage>
        <taxon>Bacteria</taxon>
        <taxon>Bacillati</taxon>
        <taxon>Bacillota</taxon>
        <taxon>Clostridia</taxon>
        <taxon>Lachnospirales</taxon>
        <taxon>Lachnospiraceae</taxon>
    </lineage>
</organism>
<dbReference type="AlphaFoldDB" id="A0A9D2HIB7"/>
<gene>
    <name evidence="1" type="ORF">IAA07_11510</name>
</gene>
<reference evidence="1" key="2">
    <citation type="submission" date="2021-04" db="EMBL/GenBank/DDBJ databases">
        <authorList>
            <person name="Gilroy R."/>
        </authorList>
    </citation>
    <scope>NUCLEOTIDE SEQUENCE</scope>
    <source>
        <strain evidence="1">CHK178-16964</strain>
    </source>
</reference>
<comment type="caution">
    <text evidence="1">The sequence shown here is derived from an EMBL/GenBank/DDBJ whole genome shotgun (WGS) entry which is preliminary data.</text>
</comment>
<accession>A0A9D2HIB7</accession>
<reference evidence="1" key="1">
    <citation type="journal article" date="2021" name="PeerJ">
        <title>Extensive microbial diversity within the chicken gut microbiome revealed by metagenomics and culture.</title>
        <authorList>
            <person name="Gilroy R."/>
            <person name="Ravi A."/>
            <person name="Getino M."/>
            <person name="Pursley I."/>
            <person name="Horton D.L."/>
            <person name="Alikhan N.F."/>
            <person name="Baker D."/>
            <person name="Gharbi K."/>
            <person name="Hall N."/>
            <person name="Watson M."/>
            <person name="Adriaenssens E.M."/>
            <person name="Foster-Nyarko E."/>
            <person name="Jarju S."/>
            <person name="Secka A."/>
            <person name="Antonio M."/>
            <person name="Oren A."/>
            <person name="Chaudhuri R.R."/>
            <person name="La Ragione R."/>
            <person name="Hildebrand F."/>
            <person name="Pallen M.J."/>
        </authorList>
    </citation>
    <scope>NUCLEOTIDE SEQUENCE</scope>
    <source>
        <strain evidence="1">CHK178-16964</strain>
    </source>
</reference>
<evidence type="ECO:0000313" key="1">
    <source>
        <dbReference type="EMBL" id="HJA72181.1"/>
    </source>
</evidence>